<evidence type="ECO:0000313" key="16">
    <source>
        <dbReference type="Proteomes" id="UP000009232"/>
    </source>
</evidence>
<dbReference type="EMBL" id="CP002776">
    <property type="protein sequence ID" value="AEG32203.1"/>
    <property type="molecule type" value="Genomic_DNA"/>
</dbReference>
<reference evidence="15 16" key="1">
    <citation type="submission" date="2011-05" db="EMBL/GenBank/DDBJ databases">
        <title>Complete sequence of Thioalkalimicrobium cyclicum ALM1.</title>
        <authorList>
            <consortium name="US DOE Joint Genome Institute"/>
            <person name="Lucas S."/>
            <person name="Han J."/>
            <person name="Lapidus A."/>
            <person name="Cheng J.-F."/>
            <person name="Goodwin L."/>
            <person name="Pitluck S."/>
            <person name="Peters L."/>
            <person name="Mikhailova N."/>
            <person name="Davenport K."/>
            <person name="Han C."/>
            <person name="Tapia R."/>
            <person name="Land M."/>
            <person name="Hauser L."/>
            <person name="Kyrpides N."/>
            <person name="Ivanova N."/>
            <person name="Pagani I."/>
            <person name="Kappler U."/>
            <person name="Woyke T."/>
        </authorList>
    </citation>
    <scope>NUCLEOTIDE SEQUENCE [LARGE SCALE GENOMIC DNA]</scope>
    <source>
        <strain evidence="16">DSM 14477 / JCM 11371 / ALM1</strain>
    </source>
</reference>
<dbReference type="STRING" id="717773.Thicy_1443"/>
<evidence type="ECO:0000256" key="2">
    <source>
        <dbReference type="ARBA" id="ARBA00022705"/>
    </source>
</evidence>
<dbReference type="Pfam" id="PF00271">
    <property type="entry name" value="Helicase_C"/>
    <property type="match status" value="1"/>
</dbReference>
<dbReference type="SMART" id="SM00487">
    <property type="entry name" value="DEXDc"/>
    <property type="match status" value="1"/>
</dbReference>
<evidence type="ECO:0000313" key="15">
    <source>
        <dbReference type="EMBL" id="AEG32203.1"/>
    </source>
</evidence>
<proteinExistence type="inferred from homology"/>
<evidence type="ECO:0000259" key="14">
    <source>
        <dbReference type="PROSITE" id="PS51194"/>
    </source>
</evidence>
<evidence type="ECO:0000256" key="12">
    <source>
        <dbReference type="HAMAP-Rule" id="MF_00983"/>
    </source>
</evidence>
<dbReference type="SUPFAM" id="SSF52540">
    <property type="entry name" value="P-loop containing nucleoside triphosphate hydrolases"/>
    <property type="match status" value="1"/>
</dbReference>
<evidence type="ECO:0000256" key="1">
    <source>
        <dbReference type="ARBA" id="ARBA00022515"/>
    </source>
</evidence>
<dbReference type="eggNOG" id="COG1198">
    <property type="taxonomic scope" value="Bacteria"/>
</dbReference>
<dbReference type="HAMAP" id="MF_00983">
    <property type="entry name" value="PriA"/>
    <property type="match status" value="1"/>
</dbReference>
<dbReference type="InterPro" id="IPR011545">
    <property type="entry name" value="DEAD/DEAH_box_helicase_dom"/>
</dbReference>
<evidence type="ECO:0000256" key="11">
    <source>
        <dbReference type="ARBA" id="ARBA00048988"/>
    </source>
</evidence>
<dbReference type="GO" id="GO:1990077">
    <property type="term" value="C:primosome complex"/>
    <property type="evidence" value="ECO:0007669"/>
    <property type="project" value="UniProtKB-UniRule"/>
</dbReference>
<dbReference type="PANTHER" id="PTHR30580">
    <property type="entry name" value="PRIMOSOMAL PROTEIN N"/>
    <property type="match status" value="1"/>
</dbReference>
<dbReference type="Proteomes" id="UP000009232">
    <property type="component" value="Chromosome"/>
</dbReference>
<dbReference type="EC" id="5.6.2.4" evidence="12"/>
<feature type="binding site" evidence="12">
    <location>
        <position position="478"/>
    </location>
    <ligand>
        <name>Zn(2+)</name>
        <dbReference type="ChEBI" id="CHEBI:29105"/>
        <label>2</label>
    </ligand>
</feature>
<dbReference type="NCBIfam" id="NF004067">
    <property type="entry name" value="PRK05580.1-4"/>
    <property type="match status" value="1"/>
</dbReference>
<name>F6DA72_THICA</name>
<feature type="binding site" evidence="12">
    <location>
        <position position="457"/>
    </location>
    <ligand>
        <name>Zn(2+)</name>
        <dbReference type="ChEBI" id="CHEBI:29105"/>
        <label>2</label>
    </ligand>
</feature>
<dbReference type="GO" id="GO:0008270">
    <property type="term" value="F:zinc ion binding"/>
    <property type="evidence" value="ECO:0007669"/>
    <property type="project" value="UniProtKB-UniRule"/>
</dbReference>
<dbReference type="GO" id="GO:0043138">
    <property type="term" value="F:3'-5' DNA helicase activity"/>
    <property type="evidence" value="ECO:0007669"/>
    <property type="project" value="UniProtKB-EC"/>
</dbReference>
<comment type="function">
    <text evidence="12">Initiates the restart of stalled replication forks, which reloads the replicative helicase on sites other than the origin of replication. Recognizes and binds to abandoned replication forks and remodels them to uncover a helicase loading site. Promotes assembly of the primosome at these replication forks.</text>
</comment>
<dbReference type="InterPro" id="IPR027417">
    <property type="entry name" value="P-loop_NTPase"/>
</dbReference>
<protein>
    <recommendedName>
        <fullName evidence="12">Replication restart protein PriA</fullName>
    </recommendedName>
    <alternativeName>
        <fullName evidence="12">ATP-dependent DNA helicase PriA</fullName>
        <ecNumber evidence="12">5.6.2.4</ecNumber>
    </alternativeName>
    <alternativeName>
        <fullName evidence="12">DNA 3'-5' helicase PriA</fullName>
    </alternativeName>
</protein>
<dbReference type="GO" id="GO:0003677">
    <property type="term" value="F:DNA binding"/>
    <property type="evidence" value="ECO:0007669"/>
    <property type="project" value="UniProtKB-UniRule"/>
</dbReference>
<dbReference type="InterPro" id="IPR041236">
    <property type="entry name" value="PriA_C"/>
</dbReference>
<organism evidence="15 16">
    <name type="scientific">Thiomicrospira cyclica (strain DSM 14477 / JCM 11371 / ALM1)</name>
    <name type="common">Thioalkalimicrobium cyclicum</name>
    <dbReference type="NCBI Taxonomy" id="717773"/>
    <lineage>
        <taxon>Bacteria</taxon>
        <taxon>Pseudomonadati</taxon>
        <taxon>Pseudomonadota</taxon>
        <taxon>Gammaproteobacteria</taxon>
        <taxon>Thiotrichales</taxon>
        <taxon>Piscirickettsiaceae</taxon>
        <taxon>Thiomicrospira</taxon>
    </lineage>
</organism>
<dbReference type="Pfam" id="PF18319">
    <property type="entry name" value="Zn_ribbon_PriA"/>
    <property type="match status" value="1"/>
</dbReference>
<feature type="binding site" evidence="12">
    <location>
        <position position="460"/>
    </location>
    <ligand>
        <name>Zn(2+)</name>
        <dbReference type="ChEBI" id="CHEBI:29105"/>
        <label>2</label>
    </ligand>
</feature>
<comment type="subunit">
    <text evidence="12">Component of the replication restart primosome.</text>
</comment>
<dbReference type="InterPro" id="IPR041222">
    <property type="entry name" value="PriA_3primeBD"/>
</dbReference>
<keyword evidence="4 12" id="KW-0547">Nucleotide-binding</keyword>
<keyword evidence="9 12" id="KW-0238">DNA-binding</keyword>
<dbReference type="CDD" id="cd18804">
    <property type="entry name" value="SF2_C_priA"/>
    <property type="match status" value="1"/>
</dbReference>
<dbReference type="Gene3D" id="3.40.50.300">
    <property type="entry name" value="P-loop containing nucleotide triphosphate hydrolases"/>
    <property type="match status" value="2"/>
</dbReference>
<dbReference type="PANTHER" id="PTHR30580:SF0">
    <property type="entry name" value="PRIMOSOMAL PROTEIN N"/>
    <property type="match status" value="1"/>
</dbReference>
<dbReference type="NCBIfam" id="TIGR00595">
    <property type="entry name" value="priA"/>
    <property type="match status" value="1"/>
</dbReference>
<keyword evidence="8 12" id="KW-0067">ATP-binding</keyword>
<dbReference type="GO" id="GO:0006302">
    <property type="term" value="P:double-strand break repair"/>
    <property type="evidence" value="ECO:0007669"/>
    <property type="project" value="InterPro"/>
</dbReference>
<dbReference type="RefSeq" id="WP_013835978.1">
    <property type="nucleotide sequence ID" value="NC_015581.1"/>
</dbReference>
<accession>F6DA72</accession>
<feature type="binding site" evidence="12">
    <location>
        <position position="475"/>
    </location>
    <ligand>
        <name>Zn(2+)</name>
        <dbReference type="ChEBI" id="CHEBI:29105"/>
        <label>2</label>
    </ligand>
</feature>
<dbReference type="InterPro" id="IPR014001">
    <property type="entry name" value="Helicase_ATP-bd"/>
</dbReference>
<dbReference type="PROSITE" id="PS51192">
    <property type="entry name" value="HELICASE_ATP_BIND_1"/>
    <property type="match status" value="1"/>
</dbReference>
<evidence type="ECO:0000256" key="4">
    <source>
        <dbReference type="ARBA" id="ARBA00022741"/>
    </source>
</evidence>
<comment type="catalytic activity">
    <reaction evidence="12">
        <text>Couples ATP hydrolysis with the unwinding of duplex DNA by translocating in the 3'-5' direction.</text>
        <dbReference type="EC" id="5.6.2.4"/>
    </reaction>
</comment>
<keyword evidence="16" id="KW-1185">Reference proteome</keyword>
<dbReference type="GO" id="GO:0006269">
    <property type="term" value="P:DNA replication, synthesis of primer"/>
    <property type="evidence" value="ECO:0007669"/>
    <property type="project" value="UniProtKB-KW"/>
</dbReference>
<dbReference type="PROSITE" id="PS51194">
    <property type="entry name" value="HELICASE_CTER"/>
    <property type="match status" value="1"/>
</dbReference>
<dbReference type="SMART" id="SM00490">
    <property type="entry name" value="HELICc"/>
    <property type="match status" value="1"/>
</dbReference>
<dbReference type="InterPro" id="IPR040498">
    <property type="entry name" value="PriA_CRR"/>
</dbReference>
<feature type="domain" description="Helicase C-terminal" evidence="14">
    <location>
        <begin position="479"/>
        <end position="650"/>
    </location>
</feature>
<gene>
    <name evidence="12" type="primary">priA</name>
    <name evidence="15" type="ordered locus">Thicy_1443</name>
</gene>
<keyword evidence="1 12" id="KW-0639">Primosome</keyword>
<sequence length="744" mass="82434">MTPSLRVQVALPGPFWQPLSYLLPDDVANQATVDLQAWSQGWLGWRVAVPFRNQTKIAVVVGVNQDDGVDASKLKPLLHKLDDEPLFNAQDLAFLHWAASYYHEPLGEVVMAALPKRLRVGKPLSLPGVVTWQRSVLGQTVSVDQLSARAHKQRALWQAFCDDQAWSSSQLNAAFSQWQPLVKRWVEQGWLVVSEGACLAQKTLPASVRHSLNEEQAAAVAQVQASKGFRCFLLDGVTGSGKTEVYLALIEQVLAQGKQVLVLVPEIGLTPQTAARFEAYLQQPVVALHSGLNDQERHCAWQVMRRGEAQVMLGTRSALFTPFANLGLCILDEEHDLSFKQQDGFRYYARDLLIRRAQMLQIPVVLGSATPSMESLHNAQSGRFGYLRLSQRAANAQPPQLRLLDVRGDRLQEGLSNKALHQMREALAAGGQVLVFLNRRGFAPVLLCHSCGWQGSCSHCDANLTYHQASDSLKCHHCGFQQPKPKACPACGATQFVALGQGTERLEQFLTQQFPTHSILRIDRDTTRLKGSLAEKVGQARDGAADILIGTQMLAKGHHFPKLTLVVMLDLDQGLFSVDFRGAERMAQLLVQVAGRAGRASQPGRVLIQTHQPEHPTYQQLLREGYAGFAADTLRDRQLANLPPFGFQLLVRVEAVDSNQAVAFLEAIKDLLLAVPVSQPCEVWGPVTAPMAKRQNRWRYQLLLQAETRGSLQAWWQAVAADVYAHPLANRIRWSIDVDPQETS</sequence>
<dbReference type="InterPro" id="IPR001650">
    <property type="entry name" value="Helicase_C-like"/>
</dbReference>
<dbReference type="Pfam" id="PF18074">
    <property type="entry name" value="PriA_C"/>
    <property type="match status" value="1"/>
</dbReference>
<dbReference type="Pfam" id="PF17764">
    <property type="entry name" value="PriA_3primeBD"/>
    <property type="match status" value="1"/>
</dbReference>
<feature type="domain" description="Helicase ATP-binding" evidence="13">
    <location>
        <begin position="223"/>
        <end position="389"/>
    </location>
</feature>
<keyword evidence="3 12" id="KW-0479">Metal-binding</keyword>
<evidence type="ECO:0000256" key="7">
    <source>
        <dbReference type="ARBA" id="ARBA00022833"/>
    </source>
</evidence>
<dbReference type="AlphaFoldDB" id="F6DA72"/>
<dbReference type="FunFam" id="3.40.50.300:FF:000489">
    <property type="entry name" value="Primosome assembly protein PriA"/>
    <property type="match status" value="1"/>
</dbReference>
<evidence type="ECO:0000256" key="10">
    <source>
        <dbReference type="ARBA" id="ARBA00023235"/>
    </source>
</evidence>
<dbReference type="GO" id="GO:0005524">
    <property type="term" value="F:ATP binding"/>
    <property type="evidence" value="ECO:0007669"/>
    <property type="project" value="UniProtKB-UniRule"/>
</dbReference>
<dbReference type="InterPro" id="IPR005259">
    <property type="entry name" value="PriA"/>
</dbReference>
<dbReference type="KEGG" id="tcy:Thicy_1443"/>
<keyword evidence="5 12" id="KW-0378">Hydrolase</keyword>
<dbReference type="GO" id="GO:0006270">
    <property type="term" value="P:DNA replication initiation"/>
    <property type="evidence" value="ECO:0007669"/>
    <property type="project" value="TreeGrafter"/>
</dbReference>
<dbReference type="GO" id="GO:0016887">
    <property type="term" value="F:ATP hydrolysis activity"/>
    <property type="evidence" value="ECO:0007669"/>
    <property type="project" value="RHEA"/>
</dbReference>
<dbReference type="InterPro" id="IPR042115">
    <property type="entry name" value="PriA_3primeBD_sf"/>
</dbReference>
<comment type="catalytic activity">
    <reaction evidence="11 12">
        <text>ATP + H2O = ADP + phosphate + H(+)</text>
        <dbReference type="Rhea" id="RHEA:13065"/>
        <dbReference type="ChEBI" id="CHEBI:15377"/>
        <dbReference type="ChEBI" id="CHEBI:15378"/>
        <dbReference type="ChEBI" id="CHEBI:30616"/>
        <dbReference type="ChEBI" id="CHEBI:43474"/>
        <dbReference type="ChEBI" id="CHEBI:456216"/>
        <dbReference type="EC" id="5.6.2.4"/>
    </reaction>
</comment>
<feature type="binding site" evidence="12">
    <location>
        <position position="448"/>
    </location>
    <ligand>
        <name>Zn(2+)</name>
        <dbReference type="ChEBI" id="CHEBI:29105"/>
        <label>1</label>
    </ligand>
</feature>
<dbReference type="CDD" id="cd17929">
    <property type="entry name" value="DEXHc_priA"/>
    <property type="match status" value="1"/>
</dbReference>
<evidence type="ECO:0000256" key="5">
    <source>
        <dbReference type="ARBA" id="ARBA00022801"/>
    </source>
</evidence>
<keyword evidence="6 12" id="KW-0347">Helicase</keyword>
<comment type="similarity">
    <text evidence="12">Belongs to the helicase family. PriA subfamily.</text>
</comment>
<dbReference type="HOGENOM" id="CLU_013353_3_1_6"/>
<dbReference type="Pfam" id="PF00270">
    <property type="entry name" value="DEAD"/>
    <property type="match status" value="1"/>
</dbReference>
<evidence type="ECO:0000256" key="3">
    <source>
        <dbReference type="ARBA" id="ARBA00022723"/>
    </source>
</evidence>
<comment type="cofactor">
    <cofactor evidence="12">
        <name>Zn(2+)</name>
        <dbReference type="ChEBI" id="CHEBI:29105"/>
    </cofactor>
    <text evidence="12">Binds 2 zinc ions per subunit.</text>
</comment>
<evidence type="ECO:0000259" key="13">
    <source>
        <dbReference type="PROSITE" id="PS51192"/>
    </source>
</evidence>
<keyword evidence="2 12" id="KW-0235">DNA replication</keyword>
<feature type="binding site" evidence="12">
    <location>
        <position position="451"/>
    </location>
    <ligand>
        <name>Zn(2+)</name>
        <dbReference type="ChEBI" id="CHEBI:29105"/>
        <label>1</label>
    </ligand>
</feature>
<keyword evidence="10 12" id="KW-0413">Isomerase</keyword>
<keyword evidence="7 12" id="KW-0862">Zinc</keyword>
<dbReference type="NCBIfam" id="NF004065">
    <property type="entry name" value="PRK05580.1-1"/>
    <property type="match status" value="1"/>
</dbReference>
<feature type="binding site" evidence="12">
    <location>
        <position position="488"/>
    </location>
    <ligand>
        <name>Zn(2+)</name>
        <dbReference type="ChEBI" id="CHEBI:29105"/>
        <label>1</label>
    </ligand>
</feature>
<feature type="binding site" evidence="12">
    <location>
        <position position="491"/>
    </location>
    <ligand>
        <name>Zn(2+)</name>
        <dbReference type="ChEBI" id="CHEBI:29105"/>
        <label>1</label>
    </ligand>
</feature>
<evidence type="ECO:0000256" key="9">
    <source>
        <dbReference type="ARBA" id="ARBA00023125"/>
    </source>
</evidence>
<dbReference type="Gene3D" id="3.40.1440.60">
    <property type="entry name" value="PriA, 3(prime) DNA-binding domain"/>
    <property type="match status" value="1"/>
</dbReference>
<evidence type="ECO:0000256" key="8">
    <source>
        <dbReference type="ARBA" id="ARBA00022840"/>
    </source>
</evidence>
<evidence type="ECO:0000256" key="6">
    <source>
        <dbReference type="ARBA" id="ARBA00022806"/>
    </source>
</evidence>
<dbReference type="GO" id="GO:0006310">
    <property type="term" value="P:DNA recombination"/>
    <property type="evidence" value="ECO:0007669"/>
    <property type="project" value="InterPro"/>
</dbReference>